<keyword evidence="3" id="KW-0313">Glucose metabolism</keyword>
<keyword evidence="5 9" id="KW-0808">Transferase</keyword>
<protein>
    <submittedName>
        <fullName evidence="9">Glycosyltransferase family 4 protein</fullName>
    </submittedName>
</protein>
<evidence type="ECO:0000256" key="5">
    <source>
        <dbReference type="ARBA" id="ARBA00022679"/>
    </source>
</evidence>
<dbReference type="STRING" id="692275.M3ATS6"/>
<keyword evidence="6" id="KW-0119">Carbohydrate metabolism</keyword>
<evidence type="ECO:0000313" key="9">
    <source>
        <dbReference type="EMBL" id="EMF08904.1"/>
    </source>
</evidence>
<sequence>MALQKQKCRRLSQHEFQSAASTRHIERQERLRKQNNELGISLSELFLGLAIKRTSASEVEIGLACHDGTYNVDFAVHTLNEAGHVARPQAVTIAEYIIGTMRDYAVQHSCKFLGAGLTSDVLEVCPDVLSRLWLELDIVPILVTLGEGDGGVTGGQSNRMMGAGVDELADSMARKCLALYGPSNQPRLAVGFSNKVDVDVANRARLTSLRDYQRTVDDHTWHTALHYAQALKQSNTKIAFFSATPQGGGVALMRHALIRFLRLLGIDCSWWVPKPRPEVFRITKTNHNILQGVAAPDERLSKEQGNAIHEWTQDNANRYWTRTGGPLRPSSEGGADVIIVDDPQMPNIIDISKALEPTRPVIFRSHIQVRADLADRSDKPTAEVWEWLWSSVKHADLFVAHPVSTFVPSCVEKKKLAYMPATTDWLDGLNKDLSDFDTAYYIHEFNTVCMAQRMNTLAYPKREYIVQIARFDPAKGIPDVLASYAEFRRHSAYCKDRAPDETPQLVVAGHYSVDDPDGVRVLDETLDRLDNEYRDIKDSVILMRLGPTDQLLNALLSNARVALQLSTREGFEVKVSEALHKGVPVITTRAGGIPLQVQHEKSGFTVETGDWKSVAHYLDLLFSDEARYREMSAFAASHVSDEVGTVGNAVNWMFLAHQLSQGQKLQPNGRWIWDLAREEAGEPILDEEVILPRHMTT</sequence>
<dbReference type="HOGENOM" id="CLU_011001_2_0_1"/>
<dbReference type="Pfam" id="PF00534">
    <property type="entry name" value="Glycos_transf_1"/>
    <property type="match status" value="1"/>
</dbReference>
<evidence type="ECO:0000256" key="3">
    <source>
        <dbReference type="ARBA" id="ARBA00022526"/>
    </source>
</evidence>
<dbReference type="Proteomes" id="UP000016931">
    <property type="component" value="Unassembled WGS sequence"/>
</dbReference>
<dbReference type="GO" id="GO:0006006">
    <property type="term" value="P:glucose metabolic process"/>
    <property type="evidence" value="ECO:0007669"/>
    <property type="project" value="UniProtKB-KW"/>
</dbReference>
<name>M3ATS6_SPHMS</name>
<gene>
    <name evidence="9" type="ORF">SEPMUDRAFT_144697</name>
</gene>
<feature type="domain" description="Trehalose synthase N-terminal" evidence="8">
    <location>
        <begin position="241"/>
        <end position="402"/>
    </location>
</feature>
<evidence type="ECO:0000256" key="1">
    <source>
        <dbReference type="ARBA" id="ARBA00009481"/>
    </source>
</evidence>
<dbReference type="Pfam" id="PF21269">
    <property type="entry name" value="TreT_GT1"/>
    <property type="match status" value="1"/>
</dbReference>
<dbReference type="PANTHER" id="PTHR47779">
    <property type="entry name" value="SYNTHASE (CCG-9), PUTATIVE (AFU_ORTHOLOGUE AFUA_3G12100)-RELATED"/>
    <property type="match status" value="1"/>
</dbReference>
<evidence type="ECO:0000256" key="6">
    <source>
        <dbReference type="ARBA" id="ARBA00023277"/>
    </source>
</evidence>
<dbReference type="InterPro" id="IPR049438">
    <property type="entry name" value="TreT_GT1"/>
</dbReference>
<keyword evidence="4" id="KW-0328">Glycosyltransferase</keyword>
<dbReference type="AlphaFoldDB" id="M3ATS6"/>
<reference evidence="9 10" key="1">
    <citation type="journal article" date="2012" name="PLoS Pathog.">
        <title>Diverse lifestyles and strategies of plant pathogenesis encoded in the genomes of eighteen Dothideomycetes fungi.</title>
        <authorList>
            <person name="Ohm R.A."/>
            <person name="Feau N."/>
            <person name="Henrissat B."/>
            <person name="Schoch C.L."/>
            <person name="Horwitz B.A."/>
            <person name="Barry K.W."/>
            <person name="Condon B.J."/>
            <person name="Copeland A.C."/>
            <person name="Dhillon B."/>
            <person name="Glaser F."/>
            <person name="Hesse C.N."/>
            <person name="Kosti I."/>
            <person name="LaButti K."/>
            <person name="Lindquist E.A."/>
            <person name="Lucas S."/>
            <person name="Salamov A.A."/>
            <person name="Bradshaw R.E."/>
            <person name="Ciuffetti L."/>
            <person name="Hamelin R.C."/>
            <person name="Kema G.H.J."/>
            <person name="Lawrence C."/>
            <person name="Scott J.A."/>
            <person name="Spatafora J.W."/>
            <person name="Turgeon B.G."/>
            <person name="de Wit P.J.G.M."/>
            <person name="Zhong S."/>
            <person name="Goodwin S.B."/>
            <person name="Grigoriev I.V."/>
        </authorList>
    </citation>
    <scope>NUCLEOTIDE SEQUENCE [LARGE SCALE GENOMIC DNA]</scope>
    <source>
        <strain evidence="9 10">SO2202</strain>
    </source>
</reference>
<accession>M3ATS6</accession>
<comment type="subunit">
    <text evidence="2">Homodimer.</text>
</comment>
<evidence type="ECO:0000256" key="4">
    <source>
        <dbReference type="ARBA" id="ARBA00022676"/>
    </source>
</evidence>
<evidence type="ECO:0000256" key="2">
    <source>
        <dbReference type="ARBA" id="ARBA00011738"/>
    </source>
</evidence>
<evidence type="ECO:0000259" key="7">
    <source>
        <dbReference type="Pfam" id="PF00534"/>
    </source>
</evidence>
<keyword evidence="10" id="KW-1185">Reference proteome</keyword>
<dbReference type="Gene3D" id="3.40.50.2000">
    <property type="entry name" value="Glycogen Phosphorylase B"/>
    <property type="match status" value="2"/>
</dbReference>
<dbReference type="PANTHER" id="PTHR47779:SF1">
    <property type="entry name" value="SYNTHASE (CCG-9), PUTATIVE (AFU_ORTHOLOGUE AFUA_3G12100)-RELATED"/>
    <property type="match status" value="1"/>
</dbReference>
<organism evidence="9 10">
    <name type="scientific">Sphaerulina musiva (strain SO2202)</name>
    <name type="common">Poplar stem canker fungus</name>
    <name type="synonym">Septoria musiva</name>
    <dbReference type="NCBI Taxonomy" id="692275"/>
    <lineage>
        <taxon>Eukaryota</taxon>
        <taxon>Fungi</taxon>
        <taxon>Dikarya</taxon>
        <taxon>Ascomycota</taxon>
        <taxon>Pezizomycotina</taxon>
        <taxon>Dothideomycetes</taxon>
        <taxon>Dothideomycetidae</taxon>
        <taxon>Mycosphaerellales</taxon>
        <taxon>Mycosphaerellaceae</taxon>
        <taxon>Sphaerulina</taxon>
    </lineage>
</organism>
<comment type="similarity">
    <text evidence="1">Belongs to the glycosyltransferase group 1 family. Glycosyltransferase 4 subfamily.</text>
</comment>
<dbReference type="OMA" id="NAAAWMY"/>
<dbReference type="eggNOG" id="ENOG502QV2X">
    <property type="taxonomic scope" value="Eukaryota"/>
</dbReference>
<dbReference type="InterPro" id="IPR052078">
    <property type="entry name" value="Trehalose_Metab_GTase"/>
</dbReference>
<dbReference type="EMBL" id="KB456270">
    <property type="protein sequence ID" value="EMF08904.1"/>
    <property type="molecule type" value="Genomic_DNA"/>
</dbReference>
<proteinExistence type="inferred from homology"/>
<evidence type="ECO:0000259" key="8">
    <source>
        <dbReference type="Pfam" id="PF21269"/>
    </source>
</evidence>
<dbReference type="SUPFAM" id="SSF53756">
    <property type="entry name" value="UDP-Glycosyltransferase/glycogen phosphorylase"/>
    <property type="match status" value="1"/>
</dbReference>
<dbReference type="GeneID" id="27900216"/>
<dbReference type="RefSeq" id="XP_016757025.1">
    <property type="nucleotide sequence ID" value="XM_016903079.1"/>
</dbReference>
<dbReference type="GO" id="GO:0016757">
    <property type="term" value="F:glycosyltransferase activity"/>
    <property type="evidence" value="ECO:0007669"/>
    <property type="project" value="UniProtKB-KW"/>
</dbReference>
<dbReference type="OrthoDB" id="937291at2759"/>
<dbReference type="InterPro" id="IPR001296">
    <property type="entry name" value="Glyco_trans_1"/>
</dbReference>
<evidence type="ECO:0000313" key="10">
    <source>
        <dbReference type="Proteomes" id="UP000016931"/>
    </source>
</evidence>
<feature type="domain" description="Glycosyl transferase family 1" evidence="7">
    <location>
        <begin position="456"/>
        <end position="635"/>
    </location>
</feature>